<dbReference type="FunFam" id="1.20.5.340:FF:000015">
    <property type="entry name" value="Mitochondrial calcium uniporter regulator 1"/>
    <property type="match status" value="1"/>
</dbReference>
<feature type="transmembrane region" description="Helical" evidence="9">
    <location>
        <begin position="248"/>
        <end position="270"/>
    </location>
</feature>
<dbReference type="AlphaFoldDB" id="A0AAN8PGC1"/>
<comment type="similarity">
    <text evidence="2">Belongs to the CCDC90 family.</text>
</comment>
<evidence type="ECO:0000256" key="2">
    <source>
        <dbReference type="ARBA" id="ARBA00007224"/>
    </source>
</evidence>
<dbReference type="GO" id="GO:0031966">
    <property type="term" value="C:mitochondrial membrane"/>
    <property type="evidence" value="ECO:0007669"/>
    <property type="project" value="UniProtKB-SubCell"/>
</dbReference>
<accession>A0AAN8PGC1</accession>
<feature type="region of interest" description="Disordered" evidence="8">
    <location>
        <begin position="37"/>
        <end position="77"/>
    </location>
</feature>
<feature type="compositionally biased region" description="Polar residues" evidence="8">
    <location>
        <begin position="38"/>
        <end position="47"/>
    </location>
</feature>
<evidence type="ECO:0000256" key="6">
    <source>
        <dbReference type="ARBA" id="ARBA00023128"/>
    </source>
</evidence>
<evidence type="ECO:0000256" key="9">
    <source>
        <dbReference type="SAM" id="Phobius"/>
    </source>
</evidence>
<proteinExistence type="inferred from homology"/>
<dbReference type="Pfam" id="PF07798">
    <property type="entry name" value="CCDC90-like"/>
    <property type="match status" value="1"/>
</dbReference>
<comment type="subcellular location">
    <subcellularLocation>
        <location evidence="1">Mitochondrion membrane</location>
    </subcellularLocation>
</comment>
<name>A0AAN8PGC1_PATCE</name>
<reference evidence="10 11" key="1">
    <citation type="submission" date="2024-01" db="EMBL/GenBank/DDBJ databases">
        <title>The genome of the rayed Mediterranean limpet Patella caerulea (Linnaeus, 1758).</title>
        <authorList>
            <person name="Anh-Thu Weber A."/>
            <person name="Halstead-Nussloch G."/>
        </authorList>
    </citation>
    <scope>NUCLEOTIDE SEQUENCE [LARGE SCALE GENOMIC DNA]</scope>
    <source>
        <strain evidence="10">AATW-2023a</strain>
        <tissue evidence="10">Whole specimen</tissue>
    </source>
</reference>
<evidence type="ECO:0000256" key="7">
    <source>
        <dbReference type="ARBA" id="ARBA00023136"/>
    </source>
</evidence>
<evidence type="ECO:0000313" key="11">
    <source>
        <dbReference type="Proteomes" id="UP001347796"/>
    </source>
</evidence>
<dbReference type="PANTHER" id="PTHR14360">
    <property type="entry name" value="PROTEIN FMP32, MITOCHONDRIAL"/>
    <property type="match status" value="1"/>
</dbReference>
<evidence type="ECO:0000256" key="3">
    <source>
        <dbReference type="ARBA" id="ARBA00022692"/>
    </source>
</evidence>
<dbReference type="PANTHER" id="PTHR14360:SF1">
    <property type="entry name" value="PROTEIN FMP32, MITOCHONDRIAL"/>
    <property type="match status" value="1"/>
</dbReference>
<keyword evidence="4 9" id="KW-1133">Transmembrane helix</keyword>
<dbReference type="InterPro" id="IPR024461">
    <property type="entry name" value="CCDC90-like"/>
</dbReference>
<dbReference type="Proteomes" id="UP001347796">
    <property type="component" value="Unassembled WGS sequence"/>
</dbReference>
<dbReference type="Gene3D" id="1.20.5.340">
    <property type="match status" value="1"/>
</dbReference>
<keyword evidence="3 9" id="KW-0812">Transmembrane</keyword>
<evidence type="ECO:0000256" key="1">
    <source>
        <dbReference type="ARBA" id="ARBA00004325"/>
    </source>
</evidence>
<keyword evidence="5" id="KW-0175">Coiled coil</keyword>
<comment type="caution">
    <text evidence="10">The sequence shown here is derived from an EMBL/GenBank/DDBJ whole genome shotgun (WGS) entry which is preliminary data.</text>
</comment>
<dbReference type="EMBL" id="JAZGQO010000011">
    <property type="protein sequence ID" value="KAK6174448.1"/>
    <property type="molecule type" value="Genomic_DNA"/>
</dbReference>
<keyword evidence="11" id="KW-1185">Reference proteome</keyword>
<keyword evidence="7 9" id="KW-0472">Membrane</keyword>
<keyword evidence="6" id="KW-0496">Mitochondrion</keyword>
<evidence type="ECO:0000256" key="8">
    <source>
        <dbReference type="SAM" id="MobiDB-lite"/>
    </source>
</evidence>
<organism evidence="10 11">
    <name type="scientific">Patella caerulea</name>
    <name type="common">Rayed Mediterranean limpet</name>
    <dbReference type="NCBI Taxonomy" id="87958"/>
    <lineage>
        <taxon>Eukaryota</taxon>
        <taxon>Metazoa</taxon>
        <taxon>Spiralia</taxon>
        <taxon>Lophotrochozoa</taxon>
        <taxon>Mollusca</taxon>
        <taxon>Gastropoda</taxon>
        <taxon>Patellogastropoda</taxon>
        <taxon>Patelloidea</taxon>
        <taxon>Patellidae</taxon>
        <taxon>Patella</taxon>
    </lineage>
</organism>
<protein>
    <recommendedName>
        <fullName evidence="12">Mitochondrial calcium uniporter regulator 1</fullName>
    </recommendedName>
</protein>
<gene>
    <name evidence="10" type="ORF">SNE40_017724</name>
</gene>
<evidence type="ECO:0000256" key="5">
    <source>
        <dbReference type="ARBA" id="ARBA00023054"/>
    </source>
</evidence>
<feature type="compositionally biased region" description="Basic and acidic residues" evidence="8">
    <location>
        <begin position="48"/>
        <end position="62"/>
    </location>
</feature>
<evidence type="ECO:0008006" key="12">
    <source>
        <dbReference type="Google" id="ProtNLM"/>
    </source>
</evidence>
<evidence type="ECO:0000313" key="10">
    <source>
        <dbReference type="EMBL" id="KAK6174448.1"/>
    </source>
</evidence>
<evidence type="ECO:0000256" key="4">
    <source>
        <dbReference type="ARBA" id="ARBA00022989"/>
    </source>
</evidence>
<sequence>MSASCIFIYSSAKLPLRIARQSRLSWSCWTSENRHFCSESQKNSNPSEDNKSTKISREDLSRTEIGNEENREEDNTFTSKRRILLDPSTVKQVYYFDTLGLVKNLEKNGFSREQAEGVTEGFVEIIHSTLDYQTKNMVTKPQQEIMVQQLLAEIGGVKKDMVVLQKSEFTALQHDTEKQRLELKMLKDSIDDEIQKIKGKVTLDINLERGRAIEAHADSEKEVNKLHNKIDTGMANLRTMFEQYRNDVFKYAGGTVLTCASISLGLIRLWS</sequence>